<sequence length="77" mass="9119">GYFLFRSLHKRLKELKMMGKTTLFEYADIMNIEDKSQSKTQNISPDLSLLRKMKRLMHKWSKTCLRGDTLVAIAKKR</sequence>
<feature type="non-terminal residue" evidence="1">
    <location>
        <position position="1"/>
    </location>
</feature>
<name>X1UXI2_9ZZZZ</name>
<proteinExistence type="predicted"/>
<dbReference type="EMBL" id="BARW01038360">
    <property type="protein sequence ID" value="GAJ22218.1"/>
    <property type="molecule type" value="Genomic_DNA"/>
</dbReference>
<dbReference type="AlphaFoldDB" id="X1UXI2"/>
<accession>X1UXI2</accession>
<comment type="caution">
    <text evidence="1">The sequence shown here is derived from an EMBL/GenBank/DDBJ whole genome shotgun (WGS) entry which is preliminary data.</text>
</comment>
<organism evidence="1">
    <name type="scientific">marine sediment metagenome</name>
    <dbReference type="NCBI Taxonomy" id="412755"/>
    <lineage>
        <taxon>unclassified sequences</taxon>
        <taxon>metagenomes</taxon>
        <taxon>ecological metagenomes</taxon>
    </lineage>
</organism>
<evidence type="ECO:0000313" key="1">
    <source>
        <dbReference type="EMBL" id="GAJ22218.1"/>
    </source>
</evidence>
<gene>
    <name evidence="1" type="ORF">S12H4_58903</name>
</gene>
<protein>
    <submittedName>
        <fullName evidence="1">Uncharacterized protein</fullName>
    </submittedName>
</protein>
<reference evidence="1" key="1">
    <citation type="journal article" date="2014" name="Front. Microbiol.">
        <title>High frequency of phylogenetically diverse reductive dehalogenase-homologous genes in deep subseafloor sedimentary metagenomes.</title>
        <authorList>
            <person name="Kawai M."/>
            <person name="Futagami T."/>
            <person name="Toyoda A."/>
            <person name="Takaki Y."/>
            <person name="Nishi S."/>
            <person name="Hori S."/>
            <person name="Arai W."/>
            <person name="Tsubouchi T."/>
            <person name="Morono Y."/>
            <person name="Uchiyama I."/>
            <person name="Ito T."/>
            <person name="Fujiyama A."/>
            <person name="Inagaki F."/>
            <person name="Takami H."/>
        </authorList>
    </citation>
    <scope>NUCLEOTIDE SEQUENCE</scope>
    <source>
        <strain evidence="1">Expedition CK06-06</strain>
    </source>
</reference>